<evidence type="ECO:0000313" key="4">
    <source>
        <dbReference type="Proteomes" id="UP000324222"/>
    </source>
</evidence>
<keyword evidence="2" id="KW-0472">Membrane</keyword>
<dbReference type="Proteomes" id="UP000324222">
    <property type="component" value="Unassembled WGS sequence"/>
</dbReference>
<reference evidence="3 4" key="1">
    <citation type="submission" date="2019-05" db="EMBL/GenBank/DDBJ databases">
        <title>Another draft genome of Portunus trituberculatus and its Hox gene families provides insights of decapod evolution.</title>
        <authorList>
            <person name="Jeong J.-H."/>
            <person name="Song I."/>
            <person name="Kim S."/>
            <person name="Choi T."/>
            <person name="Kim D."/>
            <person name="Ryu S."/>
            <person name="Kim W."/>
        </authorList>
    </citation>
    <scope>NUCLEOTIDE SEQUENCE [LARGE SCALE GENOMIC DNA]</scope>
    <source>
        <tissue evidence="3">Muscle</tissue>
    </source>
</reference>
<accession>A0A5B7FJ54</accession>
<name>A0A5B7FJ54_PORTR</name>
<organism evidence="3 4">
    <name type="scientific">Portunus trituberculatus</name>
    <name type="common">Swimming crab</name>
    <name type="synonym">Neptunus trituberculatus</name>
    <dbReference type="NCBI Taxonomy" id="210409"/>
    <lineage>
        <taxon>Eukaryota</taxon>
        <taxon>Metazoa</taxon>
        <taxon>Ecdysozoa</taxon>
        <taxon>Arthropoda</taxon>
        <taxon>Crustacea</taxon>
        <taxon>Multicrustacea</taxon>
        <taxon>Malacostraca</taxon>
        <taxon>Eumalacostraca</taxon>
        <taxon>Eucarida</taxon>
        <taxon>Decapoda</taxon>
        <taxon>Pleocyemata</taxon>
        <taxon>Brachyura</taxon>
        <taxon>Eubrachyura</taxon>
        <taxon>Portunoidea</taxon>
        <taxon>Portunidae</taxon>
        <taxon>Portuninae</taxon>
        <taxon>Portunus</taxon>
    </lineage>
</organism>
<evidence type="ECO:0000256" key="2">
    <source>
        <dbReference type="SAM" id="Phobius"/>
    </source>
</evidence>
<feature type="compositionally biased region" description="Polar residues" evidence="1">
    <location>
        <begin position="26"/>
        <end position="39"/>
    </location>
</feature>
<keyword evidence="2" id="KW-0812">Transmembrane</keyword>
<protein>
    <submittedName>
        <fullName evidence="3">Uncharacterized protein</fullName>
    </submittedName>
</protein>
<keyword evidence="2" id="KW-1133">Transmembrane helix</keyword>
<dbReference type="OrthoDB" id="8194213at2759"/>
<evidence type="ECO:0000313" key="3">
    <source>
        <dbReference type="EMBL" id="MPC44988.1"/>
    </source>
</evidence>
<sequence>MDGHGQAEKEASEVLRSFNILGAPRSTPNEPQNLSTSTSQPMVMVPPHPPPQWHIHPQPVHIMTYQVSVAPSLTPPIITILTFFFTYLFIYLFILFFLFASLTILSVLHSHHHTSPSLPFFFFI</sequence>
<evidence type="ECO:0000256" key="1">
    <source>
        <dbReference type="SAM" id="MobiDB-lite"/>
    </source>
</evidence>
<dbReference type="EMBL" id="VSRR010006519">
    <property type="protein sequence ID" value="MPC44988.1"/>
    <property type="molecule type" value="Genomic_DNA"/>
</dbReference>
<feature type="transmembrane region" description="Helical" evidence="2">
    <location>
        <begin position="77"/>
        <end position="108"/>
    </location>
</feature>
<comment type="caution">
    <text evidence="3">The sequence shown here is derived from an EMBL/GenBank/DDBJ whole genome shotgun (WGS) entry which is preliminary data.</text>
</comment>
<gene>
    <name evidence="3" type="ORF">E2C01_038672</name>
</gene>
<keyword evidence="4" id="KW-1185">Reference proteome</keyword>
<feature type="region of interest" description="Disordered" evidence="1">
    <location>
        <begin position="21"/>
        <end position="41"/>
    </location>
</feature>
<proteinExistence type="predicted"/>
<dbReference type="AlphaFoldDB" id="A0A5B7FJ54"/>